<gene>
    <name evidence="1" type="ORF">ABOD76_22050</name>
</gene>
<proteinExistence type="predicted"/>
<name>A0AAU7UHR8_9DEIO</name>
<dbReference type="AlphaFoldDB" id="A0AAU7UHR8"/>
<organism evidence="1">
    <name type="scientific">Deinococcus sonorensis KR-87</name>
    <dbReference type="NCBI Taxonomy" id="694439"/>
    <lineage>
        <taxon>Bacteria</taxon>
        <taxon>Thermotogati</taxon>
        <taxon>Deinococcota</taxon>
        <taxon>Deinococci</taxon>
        <taxon>Deinococcales</taxon>
        <taxon>Deinococcaceae</taxon>
        <taxon>Deinococcus</taxon>
    </lineage>
</organism>
<sequence>MNNQTSVPPQVKPHAINVQVRYPAAVEPYHDHLTPSTTVGELKTLVLQAFGLTDGAVEQTGTVTYDLIYNRTKLTDPNETLGRLVGDHPEVKMALAQVITQG</sequence>
<reference evidence="1" key="1">
    <citation type="submission" date="2024-06" db="EMBL/GenBank/DDBJ databases">
        <title>Draft Genome Sequence of Deinococcus sonorensis Type Strain KR-87, a Biofilm Producing Representative of the Genus Deinococcus.</title>
        <authorList>
            <person name="Boren L.S."/>
            <person name="Grosso R.A."/>
            <person name="Hugenberg-Cox A.N."/>
            <person name="Hill J.T.E."/>
            <person name="Albert C.M."/>
            <person name="Tuohy J.M."/>
        </authorList>
    </citation>
    <scope>NUCLEOTIDE SEQUENCE</scope>
    <source>
        <strain evidence="1">KR-87</strain>
        <plasmid evidence="1">pDson05</plasmid>
    </source>
</reference>
<geneLocation type="plasmid" evidence="1">
    <name>pDson05</name>
</geneLocation>
<dbReference type="KEGG" id="dsc:ABOD76_22050"/>
<accession>A0AAU7UHR8</accession>
<evidence type="ECO:0008006" key="2">
    <source>
        <dbReference type="Google" id="ProtNLM"/>
    </source>
</evidence>
<evidence type="ECO:0000313" key="1">
    <source>
        <dbReference type="EMBL" id="XBV87600.1"/>
    </source>
</evidence>
<dbReference type="EMBL" id="CP158301">
    <property type="protein sequence ID" value="XBV87600.1"/>
    <property type="molecule type" value="Genomic_DNA"/>
</dbReference>
<protein>
    <recommendedName>
        <fullName evidence="2">Thiamine biosynthesis protein ThiS</fullName>
    </recommendedName>
</protein>
<keyword evidence="1" id="KW-0614">Plasmid</keyword>
<dbReference type="RefSeq" id="WP_350245749.1">
    <property type="nucleotide sequence ID" value="NZ_CP158301.1"/>
</dbReference>